<dbReference type="Gene3D" id="2.30.30.220">
    <property type="entry name" value="SspB-like"/>
    <property type="match status" value="1"/>
</dbReference>
<dbReference type="InterPro" id="IPR007481">
    <property type="entry name" value="SspB"/>
</dbReference>
<sequence>MSSSRSRRPYLIRAIYDWATDNGYTPHLLVAADYEGVVVPREYVQEGRITLNISGMAVQALDLSGDPIWFSARFSGRSFDVQVPSGAVLAVFARENGEGIVFGEVEPPPEGDKPKSDGSGDDDAPKTPPRPSGRPNLRVVK</sequence>
<accession>A0A1M5R6E6</accession>
<protein>
    <submittedName>
        <fullName evidence="2">Stringent starvation protein B</fullName>
    </submittedName>
</protein>
<evidence type="ECO:0000313" key="3">
    <source>
        <dbReference type="Proteomes" id="UP000199758"/>
    </source>
</evidence>
<organism evidence="2 3">
    <name type="scientific">Hydrocarboniphaga daqingensis</name>
    <dbReference type="NCBI Taxonomy" id="490188"/>
    <lineage>
        <taxon>Bacteria</taxon>
        <taxon>Pseudomonadati</taxon>
        <taxon>Pseudomonadota</taxon>
        <taxon>Gammaproteobacteria</taxon>
        <taxon>Nevskiales</taxon>
        <taxon>Nevskiaceae</taxon>
        <taxon>Hydrocarboniphaga</taxon>
    </lineage>
</organism>
<dbReference type="NCBIfam" id="NF008769">
    <property type="entry name" value="PRK11798.2-5"/>
    <property type="match status" value="1"/>
</dbReference>
<dbReference type="Proteomes" id="UP000199758">
    <property type="component" value="Unassembled WGS sequence"/>
</dbReference>
<gene>
    <name evidence="2" type="ORF">SAMN04488068_2929</name>
</gene>
<dbReference type="PANTHER" id="PTHR37486">
    <property type="entry name" value="STRINGENT STARVATION PROTEIN B"/>
    <property type="match status" value="1"/>
</dbReference>
<dbReference type="InterPro" id="IPR036760">
    <property type="entry name" value="SspB-like_sf"/>
</dbReference>
<evidence type="ECO:0000256" key="1">
    <source>
        <dbReference type="SAM" id="MobiDB-lite"/>
    </source>
</evidence>
<dbReference type="OrthoDB" id="9797358at2"/>
<dbReference type="GO" id="GO:0005840">
    <property type="term" value="C:ribosome"/>
    <property type="evidence" value="ECO:0007669"/>
    <property type="project" value="TreeGrafter"/>
</dbReference>
<dbReference type="PANTHER" id="PTHR37486:SF1">
    <property type="entry name" value="STRINGENT STARVATION PROTEIN B"/>
    <property type="match status" value="1"/>
</dbReference>
<name>A0A1M5R6E6_9GAMM</name>
<dbReference type="Pfam" id="PF04386">
    <property type="entry name" value="SspB"/>
    <property type="match status" value="1"/>
</dbReference>
<dbReference type="GO" id="GO:0045732">
    <property type="term" value="P:positive regulation of protein catabolic process"/>
    <property type="evidence" value="ECO:0007669"/>
    <property type="project" value="TreeGrafter"/>
</dbReference>
<dbReference type="GO" id="GO:0005829">
    <property type="term" value="C:cytosol"/>
    <property type="evidence" value="ECO:0007669"/>
    <property type="project" value="TreeGrafter"/>
</dbReference>
<reference evidence="2 3" key="1">
    <citation type="submission" date="2016-11" db="EMBL/GenBank/DDBJ databases">
        <authorList>
            <person name="Jaros S."/>
            <person name="Januszkiewicz K."/>
            <person name="Wedrychowicz H."/>
        </authorList>
    </citation>
    <scope>NUCLEOTIDE SEQUENCE [LARGE SCALE GENOMIC DNA]</scope>
    <source>
        <strain evidence="2 3">CGMCC 1.7049</strain>
    </source>
</reference>
<dbReference type="STRING" id="490188.SAMN04488068_2929"/>
<dbReference type="PIRSF" id="PIRSF005276">
    <property type="entry name" value="SspB"/>
    <property type="match status" value="1"/>
</dbReference>
<dbReference type="SUPFAM" id="SSF101738">
    <property type="entry name" value="SspB-like"/>
    <property type="match status" value="1"/>
</dbReference>
<evidence type="ECO:0000313" key="2">
    <source>
        <dbReference type="EMBL" id="SHH21937.1"/>
    </source>
</evidence>
<proteinExistence type="predicted"/>
<dbReference type="EMBL" id="FQWZ01000007">
    <property type="protein sequence ID" value="SHH21937.1"/>
    <property type="molecule type" value="Genomic_DNA"/>
</dbReference>
<keyword evidence="3" id="KW-1185">Reference proteome</keyword>
<feature type="region of interest" description="Disordered" evidence="1">
    <location>
        <begin position="100"/>
        <end position="141"/>
    </location>
</feature>
<dbReference type="RefSeq" id="WP_072898605.1">
    <property type="nucleotide sequence ID" value="NZ_FQWZ01000007.1"/>
</dbReference>
<dbReference type="AlphaFoldDB" id="A0A1M5R6E6"/>